<comment type="similarity">
    <text evidence="2 13">Belongs to the small GTPase superfamily. Ras family.</text>
</comment>
<dbReference type="PROSITE" id="PS51420">
    <property type="entry name" value="RHO"/>
    <property type="match status" value="1"/>
</dbReference>
<evidence type="ECO:0000256" key="3">
    <source>
        <dbReference type="ARBA" id="ARBA00022481"/>
    </source>
</evidence>
<evidence type="ECO:0000256" key="6">
    <source>
        <dbReference type="ARBA" id="ARBA00022801"/>
    </source>
</evidence>
<comment type="PTM">
    <text evidence="13">Palmitoylated.</text>
</comment>
<evidence type="ECO:0000256" key="2">
    <source>
        <dbReference type="ARBA" id="ARBA00008344"/>
    </source>
</evidence>
<keyword evidence="16" id="KW-1185">Reference proteome</keyword>
<organism evidence="15 16">
    <name type="scientific">Bos mutus</name>
    <name type="common">wild yak</name>
    <dbReference type="NCBI Taxonomy" id="72004"/>
    <lineage>
        <taxon>Eukaryota</taxon>
        <taxon>Metazoa</taxon>
        <taxon>Chordata</taxon>
        <taxon>Craniata</taxon>
        <taxon>Vertebrata</taxon>
        <taxon>Euteleostomi</taxon>
        <taxon>Mammalia</taxon>
        <taxon>Eutheria</taxon>
        <taxon>Laurasiatheria</taxon>
        <taxon>Artiodactyla</taxon>
        <taxon>Ruminantia</taxon>
        <taxon>Pecora</taxon>
        <taxon>Bovidae</taxon>
        <taxon>Bovinae</taxon>
        <taxon>Bos</taxon>
    </lineage>
</organism>
<dbReference type="FunFam" id="3.40.50.300:FF:002735">
    <property type="entry name" value="ras-related protein Rap-2b isoform X3"/>
    <property type="match status" value="1"/>
</dbReference>
<dbReference type="SMART" id="SM00175">
    <property type="entry name" value="RAB"/>
    <property type="match status" value="1"/>
</dbReference>
<dbReference type="InterPro" id="IPR027417">
    <property type="entry name" value="P-loop_NTPase"/>
</dbReference>
<name>A0A6B0QRP5_9CETA</name>
<keyword evidence="8 13" id="KW-0472">Membrane</keyword>
<evidence type="ECO:0000313" key="16">
    <source>
        <dbReference type="Proteomes" id="UP000322234"/>
    </source>
</evidence>
<evidence type="ECO:0000256" key="9">
    <source>
        <dbReference type="ARBA" id="ARBA00023139"/>
    </source>
</evidence>
<evidence type="ECO:0000256" key="13">
    <source>
        <dbReference type="RuleBase" id="RU367057"/>
    </source>
</evidence>
<dbReference type="GO" id="GO:0055038">
    <property type="term" value="C:recycling endosome membrane"/>
    <property type="evidence" value="ECO:0007669"/>
    <property type="project" value="UniProtKB-SubCell"/>
</dbReference>
<keyword evidence="7 13" id="KW-0342">GTP-binding</keyword>
<dbReference type="GO" id="GO:0003925">
    <property type="term" value="F:G protein activity"/>
    <property type="evidence" value="ECO:0007669"/>
    <property type="project" value="UniProtKB-EC"/>
</dbReference>
<evidence type="ECO:0000256" key="10">
    <source>
        <dbReference type="ARBA" id="ARBA00023288"/>
    </source>
</evidence>
<accession>A0A6B0QRP5</accession>
<gene>
    <name evidence="15" type="ORF">E5288_WYG006135</name>
</gene>
<protein>
    <recommendedName>
        <fullName evidence="13">Ras-related protein Rap-2</fullName>
    </recommendedName>
</protein>
<dbReference type="InterPro" id="IPR041840">
    <property type="entry name" value="Rap2"/>
</dbReference>
<keyword evidence="9 13" id="KW-0564">Palmitate</keyword>
<dbReference type="GO" id="GO:0005829">
    <property type="term" value="C:cytosol"/>
    <property type="evidence" value="ECO:0007669"/>
    <property type="project" value="UniProtKB-ARBA"/>
</dbReference>
<dbReference type="SMART" id="SM00173">
    <property type="entry name" value="RAS"/>
    <property type="match status" value="1"/>
</dbReference>
<evidence type="ECO:0000256" key="14">
    <source>
        <dbReference type="SAM" id="MobiDB-lite"/>
    </source>
</evidence>
<comment type="function">
    <text evidence="13">Small GTP-binding protein which cycles between a GDP-bound inactive and a GTP-bound active form.</text>
</comment>
<sequence length="312" mass="35036">MAGEQKLGDLERRLEQDPGPLAEAPQAQLPVLIIQWTFSGSMKKRACRYLLQRYLGLFLHEKLSLELLSLDQILESLAQVLRQKDQSLRQVSDSIEKLRTEKSSHQAQLSSGAQPRRGRGRRSENADGAMREYKVVVLGSGGVGKSALTVQFVTGSFIEKYDPTIEDFYRKEIEVDSSPSVLEILDTAGTEQFASMRDLYIKNGQGFILVYSLVNQQSFQDIKPMRDQIIRVKRYERVPMILVGNKVDLEGEREVSFGEGKALAEEWSCPFMETSAKNKASVDELFAEIVRQMNYAAQPNGDEGCCSACVIL</sequence>
<evidence type="ECO:0000313" key="15">
    <source>
        <dbReference type="EMBL" id="MXQ80255.1"/>
    </source>
</evidence>
<dbReference type="InterPro" id="IPR001806">
    <property type="entry name" value="Small_GTPase"/>
</dbReference>
<evidence type="ECO:0000256" key="12">
    <source>
        <dbReference type="ARBA" id="ARBA00048098"/>
    </source>
</evidence>
<comment type="catalytic activity">
    <reaction evidence="12">
        <text>GTP + H2O = GDP + phosphate + H(+)</text>
        <dbReference type="Rhea" id="RHEA:19669"/>
        <dbReference type="ChEBI" id="CHEBI:15377"/>
        <dbReference type="ChEBI" id="CHEBI:15378"/>
        <dbReference type="ChEBI" id="CHEBI:37565"/>
        <dbReference type="ChEBI" id="CHEBI:43474"/>
        <dbReference type="ChEBI" id="CHEBI:58189"/>
        <dbReference type="EC" id="3.6.5.2"/>
    </reaction>
</comment>
<dbReference type="GO" id="GO:0005525">
    <property type="term" value="F:GTP binding"/>
    <property type="evidence" value="ECO:0007669"/>
    <property type="project" value="UniProtKB-UniRule"/>
</dbReference>
<comment type="caution">
    <text evidence="15">The sequence shown here is derived from an EMBL/GenBank/DDBJ whole genome shotgun (WGS) entry which is preliminary data.</text>
</comment>
<dbReference type="PROSITE" id="PS51419">
    <property type="entry name" value="RAB"/>
    <property type="match status" value="1"/>
</dbReference>
<evidence type="ECO:0000256" key="4">
    <source>
        <dbReference type="ARBA" id="ARBA00022741"/>
    </source>
</evidence>
<keyword evidence="4 13" id="KW-0547">Nucleotide-binding</keyword>
<dbReference type="FunFam" id="3.40.50.300:FF:001686">
    <property type="entry name" value="KRAS proto-oncogene, GTPase"/>
    <property type="match status" value="1"/>
</dbReference>
<dbReference type="PRINTS" id="PR00449">
    <property type="entry name" value="RASTRNSFRMNG"/>
</dbReference>
<dbReference type="Gene3D" id="3.40.50.300">
    <property type="entry name" value="P-loop containing nucleotide triphosphate hydrolases"/>
    <property type="match status" value="1"/>
</dbReference>
<keyword evidence="3 13" id="KW-0488">Methylation</keyword>
<comment type="subcellular location">
    <subcellularLocation>
        <location evidence="1 13">Recycling endosome membrane</location>
        <topology evidence="1 13">Lipid-anchor</topology>
        <orientation evidence="1 13">Cytoplasmic side</orientation>
    </subcellularLocation>
</comment>
<dbReference type="NCBIfam" id="TIGR00231">
    <property type="entry name" value="small_GTP"/>
    <property type="match status" value="1"/>
</dbReference>
<keyword evidence="6" id="KW-0378">Hydrolase</keyword>
<feature type="region of interest" description="Disordered" evidence="14">
    <location>
        <begin position="98"/>
        <end position="126"/>
    </location>
</feature>
<evidence type="ECO:0000256" key="8">
    <source>
        <dbReference type="ARBA" id="ARBA00023136"/>
    </source>
</evidence>
<keyword evidence="10 13" id="KW-0449">Lipoprotein</keyword>
<dbReference type="SUPFAM" id="SSF52540">
    <property type="entry name" value="P-loop containing nucleoside triphosphate hydrolases"/>
    <property type="match status" value="1"/>
</dbReference>
<dbReference type="InterPro" id="IPR020849">
    <property type="entry name" value="Small_GTPase_Ras-type"/>
</dbReference>
<reference evidence="15" key="1">
    <citation type="submission" date="2019-10" db="EMBL/GenBank/DDBJ databases">
        <title>The sequence and de novo assembly of the wild yak genome.</title>
        <authorList>
            <person name="Liu Y."/>
        </authorList>
    </citation>
    <scope>NUCLEOTIDE SEQUENCE [LARGE SCALE GENOMIC DNA]</scope>
    <source>
        <strain evidence="15">WY2019</strain>
    </source>
</reference>
<dbReference type="PROSITE" id="PS51421">
    <property type="entry name" value="RAS"/>
    <property type="match status" value="1"/>
</dbReference>
<proteinExistence type="inferred from homology"/>
<evidence type="ECO:0000256" key="1">
    <source>
        <dbReference type="ARBA" id="ARBA00004523"/>
    </source>
</evidence>
<dbReference type="PANTHER" id="PTHR24070">
    <property type="entry name" value="RAS, DI-RAS, AND RHEB FAMILY MEMBERS OF SMALL GTPASE SUPERFAMILY"/>
    <property type="match status" value="1"/>
</dbReference>
<keyword evidence="11 13" id="KW-0636">Prenylation</keyword>
<dbReference type="InterPro" id="IPR005225">
    <property type="entry name" value="Small_GTP-bd"/>
</dbReference>
<dbReference type="EMBL" id="VBQZ03000004">
    <property type="protein sequence ID" value="MXQ80255.1"/>
    <property type="molecule type" value="Genomic_DNA"/>
</dbReference>
<dbReference type="Proteomes" id="UP000322234">
    <property type="component" value="Unassembled WGS sequence"/>
</dbReference>
<dbReference type="GO" id="GO:0032486">
    <property type="term" value="P:Rap protein signal transduction"/>
    <property type="evidence" value="ECO:0007669"/>
    <property type="project" value="UniProtKB-UniRule"/>
</dbReference>
<dbReference type="AlphaFoldDB" id="A0A6B0QRP5"/>
<dbReference type="SMART" id="SM00174">
    <property type="entry name" value="RHO"/>
    <property type="match status" value="1"/>
</dbReference>
<dbReference type="CDD" id="cd04176">
    <property type="entry name" value="Rap2"/>
    <property type="match status" value="1"/>
</dbReference>
<evidence type="ECO:0000256" key="5">
    <source>
        <dbReference type="ARBA" id="ARBA00022753"/>
    </source>
</evidence>
<evidence type="ECO:0000256" key="7">
    <source>
        <dbReference type="ARBA" id="ARBA00023134"/>
    </source>
</evidence>
<keyword evidence="5 13" id="KW-0967">Endosome</keyword>
<dbReference type="Pfam" id="PF00071">
    <property type="entry name" value="Ras"/>
    <property type="match status" value="1"/>
</dbReference>
<evidence type="ECO:0000256" key="11">
    <source>
        <dbReference type="ARBA" id="ARBA00023289"/>
    </source>
</evidence>